<evidence type="ECO:0000256" key="5">
    <source>
        <dbReference type="ARBA" id="ARBA00022485"/>
    </source>
</evidence>
<dbReference type="Pfam" id="PF14711">
    <property type="entry name" value="Nitr_red_bet_C"/>
    <property type="match status" value="1"/>
</dbReference>
<feature type="domain" description="4Fe-4S ferredoxin-type" evidence="13">
    <location>
        <begin position="7"/>
        <end position="35"/>
    </location>
</feature>
<feature type="domain" description="4Fe-4S ferredoxin-type" evidence="13">
    <location>
        <begin position="207"/>
        <end position="236"/>
    </location>
</feature>
<proteinExistence type="predicted"/>
<dbReference type="NCBIfam" id="TIGR01660">
    <property type="entry name" value="narH"/>
    <property type="match status" value="1"/>
</dbReference>
<evidence type="ECO:0000256" key="6">
    <source>
        <dbReference type="ARBA" id="ARBA00022723"/>
    </source>
</evidence>
<evidence type="ECO:0000256" key="2">
    <source>
        <dbReference type="ARBA" id="ARBA00001966"/>
    </source>
</evidence>
<keyword evidence="10" id="KW-0411">Iron-sulfur</keyword>
<comment type="cofactor">
    <cofactor evidence="2">
        <name>[4Fe-4S] cluster</name>
        <dbReference type="ChEBI" id="CHEBI:49883"/>
    </cofactor>
</comment>
<evidence type="ECO:0000256" key="3">
    <source>
        <dbReference type="ARBA" id="ARBA00004196"/>
    </source>
</evidence>
<comment type="cofactor">
    <cofactor evidence="1">
        <name>[3Fe-4S] cluster</name>
        <dbReference type="ChEBI" id="CHEBI:21137"/>
    </cofactor>
</comment>
<keyword evidence="11" id="KW-0003">3Fe-4S</keyword>
<evidence type="ECO:0000256" key="12">
    <source>
        <dbReference type="SAM" id="MobiDB-lite"/>
    </source>
</evidence>
<dbReference type="InterPro" id="IPR006547">
    <property type="entry name" value="NO3_Rdtase_bsu"/>
</dbReference>
<evidence type="ECO:0000256" key="10">
    <source>
        <dbReference type="ARBA" id="ARBA00023014"/>
    </source>
</evidence>
<evidence type="ECO:0000256" key="11">
    <source>
        <dbReference type="ARBA" id="ARBA00023291"/>
    </source>
</evidence>
<organism evidence="14 15">
    <name type="scientific">Paracraurococcus lichenis</name>
    <dbReference type="NCBI Taxonomy" id="3064888"/>
    <lineage>
        <taxon>Bacteria</taxon>
        <taxon>Pseudomonadati</taxon>
        <taxon>Pseudomonadota</taxon>
        <taxon>Alphaproteobacteria</taxon>
        <taxon>Acetobacterales</taxon>
        <taxon>Roseomonadaceae</taxon>
        <taxon>Paracraurococcus</taxon>
    </lineage>
</organism>
<evidence type="ECO:0000256" key="8">
    <source>
        <dbReference type="ARBA" id="ARBA00022982"/>
    </source>
</evidence>
<dbReference type="RefSeq" id="WP_305105665.1">
    <property type="nucleotide sequence ID" value="NZ_JAUTWS010000021.1"/>
</dbReference>
<keyword evidence="5" id="KW-0004">4Fe-4S</keyword>
<reference evidence="14 15" key="1">
    <citation type="submission" date="2023-08" db="EMBL/GenBank/DDBJ databases">
        <title>The draft genome sequence of Paracraurococcus sp. LOR1-02.</title>
        <authorList>
            <person name="Kingkaew E."/>
            <person name="Tanasupawat S."/>
        </authorList>
    </citation>
    <scope>NUCLEOTIDE SEQUENCE [LARGE SCALE GENOMIC DNA]</scope>
    <source>
        <strain evidence="14 15">LOR1-02</strain>
    </source>
</reference>
<name>A0ABT9E3R6_9PROT</name>
<dbReference type="CDD" id="cd10557">
    <property type="entry name" value="NarH_beta-like"/>
    <property type="match status" value="1"/>
</dbReference>
<dbReference type="PROSITE" id="PS51379">
    <property type="entry name" value="4FE4S_FER_2"/>
    <property type="match status" value="3"/>
</dbReference>
<feature type="region of interest" description="Disordered" evidence="12">
    <location>
        <begin position="516"/>
        <end position="542"/>
    </location>
</feature>
<dbReference type="InterPro" id="IPR038262">
    <property type="entry name" value="Nitr_red_bet_C_sf"/>
</dbReference>
<sequence>MKVRAQIAMVLNLDKCIGCHTCSVTCKQVWTSREGVEYAWFNNVETKPGIGYPKDWENQERWKGGWKRKRNGRIEPRIGNRLRVLANIFANPDMPQIDDYYEPFTFDYAHLQTAGESKAMPTARPVSLITGQRMEKIEWGPNWEEILGGEFAKRSKDANFEGVQRHIYGEFEKTFMMYLPRLCEHCLNPACVAACPSGSIYKREEDGIVLVDQDKCRGWRMCVSACPYKKIYYNWQSGKAEKCTFCFPRIEAGEPTICSETCVGRIRYLGVMLYDADRIEAAASTENEQQLYREQLDVFLDPSDPEVIAQARRDGVPELWLEAARRSPVYKMAIEWGVAFPLHPEYRTLPMVWYVPPLSPVQAAHEAGHVGWDEASGLPDVKSLRIPVRYLANLLTAGAEAPVVLALQRMMAMRVHMRARTVENRVDADVLKQVGLSVEQVEEMYKVMALADYEDRFVIPSTHREYAENTFDLKSSCGFSFGNGCSTSGSTGANLFSTKKTSAGHQAPRVEFRHVPARPEPARAAPPAVPPAAAARTQPEEV</sequence>
<dbReference type="EMBL" id="JAUTWS010000021">
    <property type="protein sequence ID" value="MDO9710807.1"/>
    <property type="molecule type" value="Genomic_DNA"/>
</dbReference>
<comment type="subcellular location">
    <subcellularLocation>
        <location evidence="3">Cell envelope</location>
    </subcellularLocation>
</comment>
<dbReference type="Gene3D" id="1.10.3650.10">
    <property type="entry name" value="nitrate reductase domain like"/>
    <property type="match status" value="1"/>
</dbReference>
<feature type="compositionally biased region" description="Low complexity" evidence="12">
    <location>
        <begin position="522"/>
        <end position="536"/>
    </location>
</feature>
<keyword evidence="9" id="KW-0408">Iron</keyword>
<dbReference type="Gene3D" id="3.30.70.20">
    <property type="match status" value="3"/>
</dbReference>
<protein>
    <submittedName>
        <fullName evidence="14">Nitrate reductase subunit beta</fullName>
    </submittedName>
</protein>
<gene>
    <name evidence="14" type="primary">narH</name>
    <name evidence="14" type="ORF">Q7A36_20825</name>
</gene>
<keyword evidence="15" id="KW-1185">Reference proteome</keyword>
<evidence type="ECO:0000256" key="7">
    <source>
        <dbReference type="ARBA" id="ARBA00022737"/>
    </source>
</evidence>
<evidence type="ECO:0000313" key="14">
    <source>
        <dbReference type="EMBL" id="MDO9710807.1"/>
    </source>
</evidence>
<keyword evidence="8" id="KW-0249">Electron transport</keyword>
<dbReference type="SUPFAM" id="SSF54862">
    <property type="entry name" value="4Fe-4S ferredoxins"/>
    <property type="match status" value="1"/>
</dbReference>
<accession>A0ABT9E3R6</accession>
<keyword evidence="7" id="KW-0677">Repeat</keyword>
<dbReference type="Proteomes" id="UP001243009">
    <property type="component" value="Unassembled WGS sequence"/>
</dbReference>
<evidence type="ECO:0000256" key="1">
    <source>
        <dbReference type="ARBA" id="ARBA00001927"/>
    </source>
</evidence>
<dbReference type="PANTHER" id="PTHR43518:SF1">
    <property type="entry name" value="RESPIRATORY NITRATE REDUCTASE 1 BETA CHAIN"/>
    <property type="match status" value="1"/>
</dbReference>
<keyword evidence="6" id="KW-0479">Metal-binding</keyword>
<keyword evidence="4" id="KW-0813">Transport</keyword>
<dbReference type="InterPro" id="IPR017896">
    <property type="entry name" value="4Fe4S_Fe-S-bd"/>
</dbReference>
<evidence type="ECO:0000256" key="4">
    <source>
        <dbReference type="ARBA" id="ARBA00022448"/>
    </source>
</evidence>
<evidence type="ECO:0000256" key="9">
    <source>
        <dbReference type="ARBA" id="ARBA00023004"/>
    </source>
</evidence>
<comment type="caution">
    <text evidence="14">The sequence shown here is derived from an EMBL/GenBank/DDBJ whole genome shotgun (WGS) entry which is preliminary data.</text>
</comment>
<evidence type="ECO:0000313" key="15">
    <source>
        <dbReference type="Proteomes" id="UP001243009"/>
    </source>
</evidence>
<dbReference type="Pfam" id="PF13247">
    <property type="entry name" value="Fer4_11"/>
    <property type="match status" value="1"/>
</dbReference>
<dbReference type="InterPro" id="IPR029263">
    <property type="entry name" value="Nitr_red_bet_C"/>
</dbReference>
<dbReference type="PANTHER" id="PTHR43518">
    <property type="entry name" value="NITRATE REDUCTASE BETA SUBUNIT"/>
    <property type="match status" value="1"/>
</dbReference>
<feature type="domain" description="4Fe-4S ferredoxin-type" evidence="13">
    <location>
        <begin position="174"/>
        <end position="205"/>
    </location>
</feature>
<evidence type="ECO:0000259" key="13">
    <source>
        <dbReference type="PROSITE" id="PS51379"/>
    </source>
</evidence>